<comment type="caution">
    <text evidence="1">The sequence shown here is derived from an EMBL/GenBank/DDBJ whole genome shotgun (WGS) entry which is preliminary data.</text>
</comment>
<evidence type="ECO:0000313" key="1">
    <source>
        <dbReference type="EMBL" id="GAF96390.1"/>
    </source>
</evidence>
<proteinExistence type="predicted"/>
<gene>
    <name evidence="1" type="ORF">S01H1_21639</name>
</gene>
<dbReference type="EMBL" id="BARS01012037">
    <property type="protein sequence ID" value="GAF96390.1"/>
    <property type="molecule type" value="Genomic_DNA"/>
</dbReference>
<protein>
    <submittedName>
        <fullName evidence="1">Uncharacterized protein</fullName>
    </submittedName>
</protein>
<reference evidence="1" key="1">
    <citation type="journal article" date="2014" name="Front. Microbiol.">
        <title>High frequency of phylogenetically diverse reductive dehalogenase-homologous genes in deep subseafloor sedimentary metagenomes.</title>
        <authorList>
            <person name="Kawai M."/>
            <person name="Futagami T."/>
            <person name="Toyoda A."/>
            <person name="Takaki Y."/>
            <person name="Nishi S."/>
            <person name="Hori S."/>
            <person name="Arai W."/>
            <person name="Tsubouchi T."/>
            <person name="Morono Y."/>
            <person name="Uchiyama I."/>
            <person name="Ito T."/>
            <person name="Fujiyama A."/>
            <person name="Inagaki F."/>
            <person name="Takami H."/>
        </authorList>
    </citation>
    <scope>NUCLEOTIDE SEQUENCE</scope>
    <source>
        <strain evidence="1">Expedition CK06-06</strain>
    </source>
</reference>
<dbReference type="AlphaFoldDB" id="X0V6W9"/>
<sequence length="239" mass="26952">RNHKHYVHFEDPEGRSTTNGTFTIPYHDIEGLYPADEVSEQVEPFNFSGPLVTEGPAFNGSAYFKKGGLDYAKIAPLRVKPAGGSELQILALDPGSYETVGRLAYQDFSVYQPFIAQQMNGFVSRTTCVAGQFTPGSLVIRWLEDYSVEVWDAANNVPVRFNEMVADGWGFLPLNKFDHQKIVEDQIVRTKSQRVTRLEPRAVFGLDPVDPNLERMILYVRGVELDIRNISRRPQPGDE</sequence>
<accession>X0V6W9</accession>
<name>X0V6W9_9ZZZZ</name>
<feature type="non-terminal residue" evidence="1">
    <location>
        <position position="1"/>
    </location>
</feature>
<organism evidence="1">
    <name type="scientific">marine sediment metagenome</name>
    <dbReference type="NCBI Taxonomy" id="412755"/>
    <lineage>
        <taxon>unclassified sequences</taxon>
        <taxon>metagenomes</taxon>
        <taxon>ecological metagenomes</taxon>
    </lineage>
</organism>
<feature type="non-terminal residue" evidence="1">
    <location>
        <position position="239"/>
    </location>
</feature>